<dbReference type="CDD" id="cd00038">
    <property type="entry name" value="CAP_ED"/>
    <property type="match status" value="1"/>
</dbReference>
<dbReference type="SUPFAM" id="SSF51905">
    <property type="entry name" value="FAD/NAD(P)-binding domain"/>
    <property type="match status" value="1"/>
</dbReference>
<feature type="domain" description="Cyclic nucleotide-binding" evidence="3">
    <location>
        <begin position="12"/>
        <end position="119"/>
    </location>
</feature>
<keyword evidence="2" id="KW-0560">Oxidoreductase</keyword>
<evidence type="ECO:0000256" key="1">
    <source>
        <dbReference type="ARBA" id="ARBA00022630"/>
    </source>
</evidence>
<keyword evidence="1" id="KW-0285">Flavoprotein</keyword>
<dbReference type="Pfam" id="PF00027">
    <property type="entry name" value="cNMP_binding"/>
    <property type="match status" value="1"/>
</dbReference>
<dbReference type="Gene3D" id="2.60.120.10">
    <property type="entry name" value="Jelly Rolls"/>
    <property type="match status" value="1"/>
</dbReference>
<sequence>MLTIDDIRAIPLFSTLSDNQLEQLAQTSADLHLCAGEFAVHEGGERALYAVLAGKMEVIKTFDGVERTLGWRLPGTIFGEVPLALSSPFPGAYRAAEPSRVMRVDAQRYYTLAAESPEVALKMGALARERIGGLQGLSAEPPKPRVIMVGNRWDDACTALRQFLARNQISCDWMTPDAPELAARWPGSCPPDDACPALRLVDGTVLSRPATRELAGLLGLQTQPRLAEYDTLIIGGGPAGLAAAVYGASEGLRTMVVEREAPGGQAGTSSRIENYLGFPNGVSGDELASRALQQARRLGAEILVTRSVARIDVDERNVHLDEGDVIRARTIILATGVAWRRLAIDGFDRFIGKGIYYGASRSEANATHGLDVYLIGGGNSAGQAALYFANHARMVTLVLRGDSLEKSMSRYLIEQLHGKSNVAVQLRSEVVGAHGDTHLTAIDIRDGTSLETTRHDCGGLFVFIGADAETEWLPPQIARDTRGYVLTGEDVVKAGHWAHSRDPYLLESSVPGVFACGDVRLSPVKRVASAVGEGSMAIAFAHKFLQHGVS</sequence>
<dbReference type="PRINTS" id="PR00368">
    <property type="entry name" value="FADPNR"/>
</dbReference>
<dbReference type="SUPFAM" id="SSF51206">
    <property type="entry name" value="cAMP-binding domain-like"/>
    <property type="match status" value="1"/>
</dbReference>
<dbReference type="InterPro" id="IPR050097">
    <property type="entry name" value="Ferredoxin-NADP_redctase_2"/>
</dbReference>
<dbReference type="InterPro" id="IPR018490">
    <property type="entry name" value="cNMP-bd_dom_sf"/>
</dbReference>
<accession>A0ABU9Q6I0</accession>
<organism evidence="4 5">
    <name type="scientific">Paraburkholderia sabiae</name>
    <dbReference type="NCBI Taxonomy" id="273251"/>
    <lineage>
        <taxon>Bacteria</taxon>
        <taxon>Pseudomonadati</taxon>
        <taxon>Pseudomonadota</taxon>
        <taxon>Betaproteobacteria</taxon>
        <taxon>Burkholderiales</taxon>
        <taxon>Burkholderiaceae</taxon>
        <taxon>Paraburkholderia</taxon>
    </lineage>
</organism>
<name>A0ABU9Q6I0_9BURK</name>
<dbReference type="RefSeq" id="WP_201649594.1">
    <property type="nucleotide sequence ID" value="NZ_CAJHCS010000005.1"/>
</dbReference>
<dbReference type="InterPro" id="IPR014710">
    <property type="entry name" value="RmlC-like_jellyroll"/>
</dbReference>
<dbReference type="PROSITE" id="PS50042">
    <property type="entry name" value="CNMP_BINDING_3"/>
    <property type="match status" value="1"/>
</dbReference>
<evidence type="ECO:0000313" key="4">
    <source>
        <dbReference type="EMBL" id="MEM5284958.1"/>
    </source>
</evidence>
<dbReference type="Proteomes" id="UP001494588">
    <property type="component" value="Unassembled WGS sequence"/>
</dbReference>
<evidence type="ECO:0000256" key="2">
    <source>
        <dbReference type="ARBA" id="ARBA00023002"/>
    </source>
</evidence>
<comment type="caution">
    <text evidence="4">The sequence shown here is derived from an EMBL/GenBank/DDBJ whole genome shotgun (WGS) entry which is preliminary data.</text>
</comment>
<gene>
    <name evidence="4" type="ORF">V4C55_04530</name>
</gene>
<dbReference type="PRINTS" id="PR00469">
    <property type="entry name" value="PNDRDTASEII"/>
</dbReference>
<dbReference type="PANTHER" id="PTHR48105">
    <property type="entry name" value="THIOREDOXIN REDUCTASE 1-RELATED-RELATED"/>
    <property type="match status" value="1"/>
</dbReference>
<dbReference type="SMART" id="SM00100">
    <property type="entry name" value="cNMP"/>
    <property type="match status" value="1"/>
</dbReference>
<dbReference type="InterPro" id="IPR000595">
    <property type="entry name" value="cNMP-bd_dom"/>
</dbReference>
<dbReference type="InterPro" id="IPR036188">
    <property type="entry name" value="FAD/NAD-bd_sf"/>
</dbReference>
<evidence type="ECO:0000313" key="5">
    <source>
        <dbReference type="Proteomes" id="UP001494588"/>
    </source>
</evidence>
<dbReference type="EMBL" id="JAZHGC010000003">
    <property type="protein sequence ID" value="MEM5284958.1"/>
    <property type="molecule type" value="Genomic_DNA"/>
</dbReference>
<reference evidence="4 5" key="1">
    <citation type="submission" date="2024-01" db="EMBL/GenBank/DDBJ databases">
        <title>The diversity of rhizobia nodulating Mimosa spp. in eleven states of Brazil covering several biomes is determined by host plant, location, and edaphic factors.</title>
        <authorList>
            <person name="Rouws L."/>
            <person name="Barauna A."/>
            <person name="Beukes C."/>
            <person name="De Faria S.M."/>
            <person name="Gross E."/>
            <person name="Dos Reis Junior F.B."/>
            <person name="Simon M."/>
            <person name="Maluk M."/>
            <person name="Odee D.W."/>
            <person name="Kenicer G."/>
            <person name="Young J.P.W."/>
            <person name="Reis V.M."/>
            <person name="Zilli J."/>
            <person name="James E.K."/>
        </authorList>
    </citation>
    <scope>NUCLEOTIDE SEQUENCE [LARGE SCALE GENOMIC DNA]</scope>
    <source>
        <strain evidence="4 5">JPY77</strain>
    </source>
</reference>
<dbReference type="InterPro" id="IPR023753">
    <property type="entry name" value="FAD/NAD-binding_dom"/>
</dbReference>
<dbReference type="Gene3D" id="3.50.50.60">
    <property type="entry name" value="FAD/NAD(P)-binding domain"/>
    <property type="match status" value="2"/>
</dbReference>
<protein>
    <submittedName>
        <fullName evidence="4">FAD-dependent oxidoreductase</fullName>
    </submittedName>
</protein>
<evidence type="ECO:0000259" key="3">
    <source>
        <dbReference type="PROSITE" id="PS50042"/>
    </source>
</evidence>
<proteinExistence type="predicted"/>
<keyword evidence="5" id="KW-1185">Reference proteome</keyword>
<dbReference type="Pfam" id="PF07992">
    <property type="entry name" value="Pyr_redox_2"/>
    <property type="match status" value="1"/>
</dbReference>